<keyword evidence="3" id="KW-1185">Reference proteome</keyword>
<protein>
    <submittedName>
        <fullName evidence="2">Uncharacterized protein</fullName>
    </submittedName>
</protein>
<evidence type="ECO:0000313" key="2">
    <source>
        <dbReference type="EMBL" id="RNA42765.1"/>
    </source>
</evidence>
<dbReference type="AlphaFoldDB" id="A0A3M7T478"/>
<evidence type="ECO:0000313" key="3">
    <source>
        <dbReference type="Proteomes" id="UP000276133"/>
    </source>
</evidence>
<feature type="compositionally biased region" description="Low complexity" evidence="1">
    <location>
        <begin position="48"/>
        <end position="57"/>
    </location>
</feature>
<evidence type="ECO:0000256" key="1">
    <source>
        <dbReference type="SAM" id="MobiDB-lite"/>
    </source>
</evidence>
<proteinExistence type="predicted"/>
<comment type="caution">
    <text evidence="2">The sequence shown here is derived from an EMBL/GenBank/DDBJ whole genome shotgun (WGS) entry which is preliminary data.</text>
</comment>
<feature type="region of interest" description="Disordered" evidence="1">
    <location>
        <begin position="1"/>
        <end position="72"/>
    </location>
</feature>
<accession>A0A3M7T478</accession>
<gene>
    <name evidence="2" type="ORF">BpHYR1_021868</name>
</gene>
<dbReference type="EMBL" id="REGN01000323">
    <property type="protein sequence ID" value="RNA42765.1"/>
    <property type="molecule type" value="Genomic_DNA"/>
</dbReference>
<dbReference type="Proteomes" id="UP000276133">
    <property type="component" value="Unassembled WGS sequence"/>
</dbReference>
<reference evidence="2 3" key="1">
    <citation type="journal article" date="2018" name="Sci. Rep.">
        <title>Genomic signatures of local adaptation to the degree of environmental predictability in rotifers.</title>
        <authorList>
            <person name="Franch-Gras L."/>
            <person name="Hahn C."/>
            <person name="Garcia-Roger E.M."/>
            <person name="Carmona M.J."/>
            <person name="Serra M."/>
            <person name="Gomez A."/>
        </authorList>
    </citation>
    <scope>NUCLEOTIDE SEQUENCE [LARGE SCALE GENOMIC DNA]</scope>
    <source>
        <strain evidence="2">HYR1</strain>
    </source>
</reference>
<sequence length="159" mass="18662">MTGRSLTVTSKKPKPEKRSSRDRRDLSSYERRGPRSIASYYPYDDRSSYGYSSRGHYPGPPAYVESRRAHHQAHHIPFESQRMPRYDPYRRTDMYDSYMMPRGGPSSHLVSPSSYFHTQKYGSGHHSRSYHAPRYSNTFTQINQRLFVGILIIRKLLII</sequence>
<feature type="compositionally biased region" description="Basic and acidic residues" evidence="1">
    <location>
        <begin position="16"/>
        <end position="33"/>
    </location>
</feature>
<name>A0A3M7T478_BRAPC</name>
<organism evidence="2 3">
    <name type="scientific">Brachionus plicatilis</name>
    <name type="common">Marine rotifer</name>
    <name type="synonym">Brachionus muelleri</name>
    <dbReference type="NCBI Taxonomy" id="10195"/>
    <lineage>
        <taxon>Eukaryota</taxon>
        <taxon>Metazoa</taxon>
        <taxon>Spiralia</taxon>
        <taxon>Gnathifera</taxon>
        <taxon>Rotifera</taxon>
        <taxon>Eurotatoria</taxon>
        <taxon>Monogononta</taxon>
        <taxon>Pseudotrocha</taxon>
        <taxon>Ploima</taxon>
        <taxon>Brachionidae</taxon>
        <taxon>Brachionus</taxon>
    </lineage>
</organism>